<dbReference type="PANTHER" id="PTHR33643:SF1">
    <property type="entry name" value="UREASE ACCESSORY PROTEIN D"/>
    <property type="match status" value="1"/>
</dbReference>
<dbReference type="STRING" id="181874.A0A409VDH2"/>
<sequence>MDSFPAKIHSGTGRITLTLHSDKATLAELSSTYPLKLLSPYIQRHIAIVYLLTYGGGLVCGNYPPYFLHKTSRTETINAQGTTKVFKTRPGHRLASVLPKPGIESQHISSSKSSQFTSQHLHFRVHPGSSLLLLPDPVTCFRNASYQQIQKFNVEGDGSLVLLDWITPGRISIGEEWAFSRYYSLNEVWHDGKCIAKDVQLLEGSEESDDPASTTRHRIPQRTLQDRLRPYGCYAMIILYGPQVQPILEDLEARYAQETVFKTRTPSELIWSLSPIGALKAGGIVRVAGLEADLVKRWLKGALSGIEAHMVGRDIYRRVFP</sequence>
<dbReference type="PANTHER" id="PTHR33643">
    <property type="entry name" value="UREASE ACCESSORY PROTEIN D"/>
    <property type="match status" value="1"/>
</dbReference>
<evidence type="ECO:0008006" key="5">
    <source>
        <dbReference type="Google" id="ProtNLM"/>
    </source>
</evidence>
<organism evidence="3 4">
    <name type="scientific">Panaeolus cyanescens</name>
    <dbReference type="NCBI Taxonomy" id="181874"/>
    <lineage>
        <taxon>Eukaryota</taxon>
        <taxon>Fungi</taxon>
        <taxon>Dikarya</taxon>
        <taxon>Basidiomycota</taxon>
        <taxon>Agaricomycotina</taxon>
        <taxon>Agaricomycetes</taxon>
        <taxon>Agaricomycetidae</taxon>
        <taxon>Agaricales</taxon>
        <taxon>Agaricineae</taxon>
        <taxon>Galeropsidaceae</taxon>
        <taxon>Panaeolus</taxon>
    </lineage>
</organism>
<keyword evidence="4" id="KW-1185">Reference proteome</keyword>
<proteinExistence type="inferred from homology"/>
<gene>
    <name evidence="3" type="ORF">CVT24_006076</name>
</gene>
<reference evidence="3 4" key="1">
    <citation type="journal article" date="2018" name="Evol. Lett.">
        <title>Horizontal gene cluster transfer increased hallucinogenic mushroom diversity.</title>
        <authorList>
            <person name="Reynolds H.T."/>
            <person name="Vijayakumar V."/>
            <person name="Gluck-Thaler E."/>
            <person name="Korotkin H.B."/>
            <person name="Matheny P.B."/>
            <person name="Slot J.C."/>
        </authorList>
    </citation>
    <scope>NUCLEOTIDE SEQUENCE [LARGE SCALE GENOMIC DNA]</scope>
    <source>
        <strain evidence="3 4">2629</strain>
    </source>
</reference>
<accession>A0A409VDH2</accession>
<protein>
    <recommendedName>
        <fullName evidence="5">Urease accessory protein UreD</fullName>
    </recommendedName>
</protein>
<comment type="similarity">
    <text evidence="1">Belongs to the UreD family.</text>
</comment>
<dbReference type="EMBL" id="NHTK01006134">
    <property type="protein sequence ID" value="PPQ62970.1"/>
    <property type="molecule type" value="Genomic_DNA"/>
</dbReference>
<dbReference type="Pfam" id="PF01774">
    <property type="entry name" value="UreD"/>
    <property type="match status" value="1"/>
</dbReference>
<dbReference type="FunCoup" id="A0A409VDH2">
    <property type="interactions" value="32"/>
</dbReference>
<evidence type="ECO:0000313" key="4">
    <source>
        <dbReference type="Proteomes" id="UP000284842"/>
    </source>
</evidence>
<evidence type="ECO:0000313" key="3">
    <source>
        <dbReference type="EMBL" id="PPQ62970.1"/>
    </source>
</evidence>
<dbReference type="AlphaFoldDB" id="A0A409VDH2"/>
<evidence type="ECO:0000256" key="2">
    <source>
        <dbReference type="ARBA" id="ARBA00023186"/>
    </source>
</evidence>
<dbReference type="OrthoDB" id="5550464at2759"/>
<dbReference type="InParanoid" id="A0A409VDH2"/>
<dbReference type="GO" id="GO:0016151">
    <property type="term" value="F:nickel cation binding"/>
    <property type="evidence" value="ECO:0007669"/>
    <property type="project" value="InterPro"/>
</dbReference>
<dbReference type="HAMAP" id="MF_01384">
    <property type="entry name" value="UreD"/>
    <property type="match status" value="1"/>
</dbReference>
<dbReference type="Proteomes" id="UP000284842">
    <property type="component" value="Unassembled WGS sequence"/>
</dbReference>
<keyword evidence="2" id="KW-0143">Chaperone</keyword>
<comment type="caution">
    <text evidence="3">The sequence shown here is derived from an EMBL/GenBank/DDBJ whole genome shotgun (WGS) entry which is preliminary data.</text>
</comment>
<name>A0A409VDH2_9AGAR</name>
<dbReference type="InterPro" id="IPR002669">
    <property type="entry name" value="UreD"/>
</dbReference>
<evidence type="ECO:0000256" key="1">
    <source>
        <dbReference type="ARBA" id="ARBA00007177"/>
    </source>
</evidence>